<reference evidence="1" key="1">
    <citation type="journal article" date="2014" name="Nat. Genet.">
        <title>Genome and transcriptome of the porcine whipworm Trichuris suis.</title>
        <authorList>
            <person name="Jex A.R."/>
            <person name="Nejsum P."/>
            <person name="Schwarz E.M."/>
            <person name="Hu L."/>
            <person name="Young N.D."/>
            <person name="Hall R.S."/>
            <person name="Korhonen P.K."/>
            <person name="Liao S."/>
            <person name="Thamsborg S."/>
            <person name="Xia J."/>
            <person name="Xu P."/>
            <person name="Wang S."/>
            <person name="Scheerlinck J.P."/>
            <person name="Hofmann A."/>
            <person name="Sternberg P.W."/>
            <person name="Wang J."/>
            <person name="Gasser R.B."/>
        </authorList>
    </citation>
    <scope>NUCLEOTIDE SEQUENCE [LARGE SCALE GENOMIC DNA]</scope>
    <source>
        <strain evidence="1">DCEP-RM93F</strain>
    </source>
</reference>
<protein>
    <submittedName>
        <fullName evidence="1">Uncharacterized protein</fullName>
    </submittedName>
</protein>
<proteinExistence type="predicted"/>
<organism evidence="1">
    <name type="scientific">Trichuris suis</name>
    <name type="common">pig whipworm</name>
    <dbReference type="NCBI Taxonomy" id="68888"/>
    <lineage>
        <taxon>Eukaryota</taxon>
        <taxon>Metazoa</taxon>
        <taxon>Ecdysozoa</taxon>
        <taxon>Nematoda</taxon>
        <taxon>Enoplea</taxon>
        <taxon>Dorylaimia</taxon>
        <taxon>Trichinellida</taxon>
        <taxon>Trichuridae</taxon>
        <taxon>Trichuris</taxon>
    </lineage>
</organism>
<gene>
    <name evidence="1" type="ORF">M514_28380</name>
</gene>
<dbReference type="Proteomes" id="UP000030758">
    <property type="component" value="Unassembled WGS sequence"/>
</dbReference>
<sequence length="68" mass="7797">NDPVTQHAQTLAGVTYRTFCALHNEELGYIDGIGEFDLHRKYQPIHGYVDKSFQEETPDVISFDCIHD</sequence>
<dbReference type="AlphaFoldDB" id="A0A085MQE5"/>
<name>A0A085MQE5_9BILA</name>
<feature type="non-terminal residue" evidence="1">
    <location>
        <position position="68"/>
    </location>
</feature>
<dbReference type="EMBL" id="KL367953">
    <property type="protein sequence ID" value="KFD59441.1"/>
    <property type="molecule type" value="Genomic_DNA"/>
</dbReference>
<feature type="non-terminal residue" evidence="1">
    <location>
        <position position="1"/>
    </location>
</feature>
<evidence type="ECO:0000313" key="1">
    <source>
        <dbReference type="EMBL" id="KFD59441.1"/>
    </source>
</evidence>
<accession>A0A085MQE5</accession>